<dbReference type="InterPro" id="IPR014729">
    <property type="entry name" value="Rossmann-like_a/b/a_fold"/>
</dbReference>
<dbReference type="EMBL" id="FTMN01000004">
    <property type="protein sequence ID" value="SIQ37565.1"/>
    <property type="molecule type" value="Genomic_DNA"/>
</dbReference>
<keyword evidence="7" id="KW-0456">Lyase</keyword>
<dbReference type="SUPFAM" id="SSF48173">
    <property type="entry name" value="Cryptochrome/photolyase FAD-binding domain"/>
    <property type="match status" value="1"/>
</dbReference>
<dbReference type="GO" id="GO:0003904">
    <property type="term" value="F:deoxyribodipyrimidine photo-lyase activity"/>
    <property type="evidence" value="ECO:0007669"/>
    <property type="project" value="TreeGrafter"/>
</dbReference>
<name>A0A1N6S8X5_9GAMM</name>
<dbReference type="GO" id="GO:0071949">
    <property type="term" value="F:FAD binding"/>
    <property type="evidence" value="ECO:0007669"/>
    <property type="project" value="TreeGrafter"/>
</dbReference>
<evidence type="ECO:0000256" key="3">
    <source>
        <dbReference type="ARBA" id="ARBA00022827"/>
    </source>
</evidence>
<protein>
    <submittedName>
        <fullName evidence="7">Deoxyribodipyrimidine photo-lyase family protein (Cryptochrome)</fullName>
    </submittedName>
</protein>
<proteinExistence type="predicted"/>
<evidence type="ECO:0000256" key="1">
    <source>
        <dbReference type="ARBA" id="ARBA00001932"/>
    </source>
</evidence>
<dbReference type="InterPro" id="IPR005101">
    <property type="entry name" value="Cryptochr/Photolyase_FAD-bd"/>
</dbReference>
<feature type="region of interest" description="Disordered" evidence="5">
    <location>
        <begin position="470"/>
        <end position="502"/>
    </location>
</feature>
<dbReference type="GO" id="GO:0009416">
    <property type="term" value="P:response to light stimulus"/>
    <property type="evidence" value="ECO:0007669"/>
    <property type="project" value="TreeGrafter"/>
</dbReference>
<comment type="cofactor">
    <cofactor evidence="4">
        <name>FAD</name>
        <dbReference type="ChEBI" id="CHEBI:57692"/>
    </cofactor>
    <text evidence="4">Binds 1 FAD per subunit.</text>
</comment>
<dbReference type="Gene3D" id="1.10.579.10">
    <property type="entry name" value="DNA Cyclobutane Dipyrimidine Photolyase, subunit A, domain 3"/>
    <property type="match status" value="1"/>
</dbReference>
<gene>
    <name evidence="7" type="ORF">SAMN05421647_104108</name>
</gene>
<feature type="binding site" evidence="4">
    <location>
        <position position="210"/>
    </location>
    <ligand>
        <name>FAD</name>
        <dbReference type="ChEBI" id="CHEBI:57692"/>
    </ligand>
</feature>
<dbReference type="SUPFAM" id="SSF52425">
    <property type="entry name" value="Cryptochrome/photolyase, N-terminal domain"/>
    <property type="match status" value="1"/>
</dbReference>
<dbReference type="InterPro" id="IPR036134">
    <property type="entry name" value="Crypto/Photolyase_FAD-like_sf"/>
</dbReference>
<dbReference type="RefSeq" id="WP_076462728.1">
    <property type="nucleotide sequence ID" value="NZ_FTMN01000004.1"/>
</dbReference>
<keyword evidence="2 4" id="KW-0285">Flavoprotein</keyword>
<organism evidence="7 8">
    <name type="scientific">Marinobacterium stanieri</name>
    <dbReference type="NCBI Taxonomy" id="49186"/>
    <lineage>
        <taxon>Bacteria</taxon>
        <taxon>Pseudomonadati</taxon>
        <taxon>Pseudomonadota</taxon>
        <taxon>Gammaproteobacteria</taxon>
        <taxon>Oceanospirillales</taxon>
        <taxon>Oceanospirillaceae</taxon>
        <taxon>Marinobacterium</taxon>
    </lineage>
</organism>
<evidence type="ECO:0000259" key="6">
    <source>
        <dbReference type="PROSITE" id="PS51645"/>
    </source>
</evidence>
<comment type="cofactor">
    <cofactor evidence="1">
        <name>(6R)-5,10-methylene-5,6,7,8-tetrahydrofolate</name>
        <dbReference type="ChEBI" id="CHEBI:15636"/>
    </cofactor>
</comment>
<dbReference type="Pfam" id="PF00875">
    <property type="entry name" value="DNA_photolyase"/>
    <property type="match status" value="1"/>
</dbReference>
<dbReference type="Gene3D" id="1.25.40.80">
    <property type="match status" value="1"/>
</dbReference>
<sequence>MKSQVNIVWFKRDLRLHDHPALTEAAQHGPVLPLFIVEPGYWQQPDHSVRHWQFCHDSLLDLQQALAQQGLALLIRVGDIDQALAELKNVFGHFHLWSHEETGNDWTYQRDRNVARWCRENGITWTERPQNGVVRRLRNRDHWADQWDQRMQAAALPVPALRAVEPFPTNEHLPSIPPGTGFQPCKQQPGGREAGLRCLNSFLSSRGRDYRFAMSSPNTAYAACSRLSPHLCWGSLSVREVYQAALQALEHALTAAWKRSLRSFISRLYWHCHFMQKLEDRPDLEWAPIHPLFAELDRQHDTERLERWASGMTGWPFVDACMRALNSRGWINFRMRAMLTSVASYQLWLPWQESGQILARTFIDYEPGIHWSQIQMQSGTTGINALRVYNPLKQGLDLDPEGQFIRRWVPELADAPLSALHEPRLLKHSQYPTPLVDLSLSARSAKQKIASIHHHPRFKELSRDVYVQLGSRKRSKGTKGRTAKRRQMAPAKAPGPQMNLWD</sequence>
<evidence type="ECO:0000256" key="2">
    <source>
        <dbReference type="ARBA" id="ARBA00022630"/>
    </source>
</evidence>
<keyword evidence="3 4" id="KW-0274">FAD</keyword>
<feature type="binding site" evidence="4">
    <location>
        <position position="264"/>
    </location>
    <ligand>
        <name>FAD</name>
        <dbReference type="ChEBI" id="CHEBI:57692"/>
    </ligand>
</feature>
<dbReference type="AlphaFoldDB" id="A0A1N6S8X5"/>
<keyword evidence="8" id="KW-1185">Reference proteome</keyword>
<evidence type="ECO:0000256" key="4">
    <source>
        <dbReference type="PIRSR" id="PIRSR602081-1"/>
    </source>
</evidence>
<dbReference type="GO" id="GO:0003677">
    <property type="term" value="F:DNA binding"/>
    <property type="evidence" value="ECO:0007669"/>
    <property type="project" value="TreeGrafter"/>
</dbReference>
<reference evidence="7 8" key="1">
    <citation type="submission" date="2017-01" db="EMBL/GenBank/DDBJ databases">
        <authorList>
            <person name="Mah S.A."/>
            <person name="Swanson W.J."/>
            <person name="Moy G.W."/>
            <person name="Vacquier V.D."/>
        </authorList>
    </citation>
    <scope>NUCLEOTIDE SEQUENCE [LARGE SCALE GENOMIC DNA]</scope>
    <source>
        <strain evidence="7 8">DSM 7027</strain>
    </source>
</reference>
<accession>A0A1N6S8X5</accession>
<evidence type="ECO:0000313" key="7">
    <source>
        <dbReference type="EMBL" id="SIQ37565.1"/>
    </source>
</evidence>
<dbReference type="Pfam" id="PF03441">
    <property type="entry name" value="FAD_binding_7"/>
    <property type="match status" value="1"/>
</dbReference>
<dbReference type="STRING" id="49186.SAMN05421647_104108"/>
<feature type="domain" description="Photolyase/cryptochrome alpha/beta" evidence="6">
    <location>
        <begin position="4"/>
        <end position="133"/>
    </location>
</feature>
<feature type="compositionally biased region" description="Basic residues" evidence="5">
    <location>
        <begin position="471"/>
        <end position="487"/>
    </location>
</feature>
<dbReference type="InterPro" id="IPR036155">
    <property type="entry name" value="Crypto/Photolyase_N_sf"/>
</dbReference>
<dbReference type="InterPro" id="IPR006050">
    <property type="entry name" value="DNA_photolyase_N"/>
</dbReference>
<dbReference type="PANTHER" id="PTHR11455">
    <property type="entry name" value="CRYPTOCHROME"/>
    <property type="match status" value="1"/>
</dbReference>
<dbReference type="PROSITE" id="PS51645">
    <property type="entry name" value="PHR_CRY_ALPHA_BETA"/>
    <property type="match status" value="1"/>
</dbReference>
<dbReference type="InterPro" id="IPR002081">
    <property type="entry name" value="Cryptochrome/DNA_photolyase_1"/>
</dbReference>
<dbReference type="Proteomes" id="UP000186895">
    <property type="component" value="Unassembled WGS sequence"/>
</dbReference>
<dbReference type="PANTHER" id="PTHR11455:SF9">
    <property type="entry name" value="CRYPTOCHROME CIRCADIAN CLOCK 5 ISOFORM X1"/>
    <property type="match status" value="1"/>
</dbReference>
<dbReference type="Gene3D" id="3.40.50.620">
    <property type="entry name" value="HUPs"/>
    <property type="match status" value="1"/>
</dbReference>
<evidence type="ECO:0000256" key="5">
    <source>
        <dbReference type="SAM" id="MobiDB-lite"/>
    </source>
</evidence>
<dbReference type="eggNOG" id="COG0415">
    <property type="taxonomic scope" value="Bacteria"/>
</dbReference>
<evidence type="ECO:0000313" key="8">
    <source>
        <dbReference type="Proteomes" id="UP000186895"/>
    </source>
</evidence>